<dbReference type="EMBL" id="GGEC01026632">
    <property type="protein sequence ID" value="MBX07116.1"/>
    <property type="molecule type" value="Transcribed_RNA"/>
</dbReference>
<protein>
    <submittedName>
        <fullName evidence="2">Uncharacterized protein</fullName>
    </submittedName>
</protein>
<reference evidence="2" key="1">
    <citation type="submission" date="2018-02" db="EMBL/GenBank/DDBJ databases">
        <title>Rhizophora mucronata_Transcriptome.</title>
        <authorList>
            <person name="Meera S.P."/>
            <person name="Sreeshan A."/>
            <person name="Augustine A."/>
        </authorList>
    </citation>
    <scope>NUCLEOTIDE SEQUENCE</scope>
    <source>
        <tissue evidence="2">Leaf</tissue>
    </source>
</reference>
<accession>A0A2P2KN15</accession>
<sequence length="93" mass="10506">MPQIPKIRELRKQRDWKIRASRVLEVSWSYEDKNQTKNKIQSKQKPGNNVSGNVYAKTGQGGGAEAAKDTRGHVRCLGRRDSCLSLHSSLSLR</sequence>
<proteinExistence type="predicted"/>
<dbReference type="AlphaFoldDB" id="A0A2P2KN15"/>
<evidence type="ECO:0000256" key="1">
    <source>
        <dbReference type="SAM" id="MobiDB-lite"/>
    </source>
</evidence>
<evidence type="ECO:0000313" key="2">
    <source>
        <dbReference type="EMBL" id="MBX07116.1"/>
    </source>
</evidence>
<feature type="region of interest" description="Disordered" evidence="1">
    <location>
        <begin position="34"/>
        <end position="72"/>
    </location>
</feature>
<feature type="compositionally biased region" description="Polar residues" evidence="1">
    <location>
        <begin position="37"/>
        <end position="52"/>
    </location>
</feature>
<name>A0A2P2KN15_RHIMU</name>
<organism evidence="2">
    <name type="scientific">Rhizophora mucronata</name>
    <name type="common">Asiatic mangrove</name>
    <dbReference type="NCBI Taxonomy" id="61149"/>
    <lineage>
        <taxon>Eukaryota</taxon>
        <taxon>Viridiplantae</taxon>
        <taxon>Streptophyta</taxon>
        <taxon>Embryophyta</taxon>
        <taxon>Tracheophyta</taxon>
        <taxon>Spermatophyta</taxon>
        <taxon>Magnoliopsida</taxon>
        <taxon>eudicotyledons</taxon>
        <taxon>Gunneridae</taxon>
        <taxon>Pentapetalae</taxon>
        <taxon>rosids</taxon>
        <taxon>fabids</taxon>
        <taxon>Malpighiales</taxon>
        <taxon>Rhizophoraceae</taxon>
        <taxon>Rhizophora</taxon>
    </lineage>
</organism>